<name>A0AAJ6U036_POPEU</name>
<dbReference type="KEGG" id="peu:105122468"/>
<dbReference type="Proteomes" id="UP000694918">
    <property type="component" value="Unplaced"/>
</dbReference>
<dbReference type="RefSeq" id="XP_011019880.1">
    <property type="nucleotide sequence ID" value="XM_011021578.1"/>
</dbReference>
<gene>
    <name evidence="2" type="primary">LOC105122468</name>
</gene>
<protein>
    <submittedName>
        <fullName evidence="2">Uncharacterized protein LOC105122468</fullName>
    </submittedName>
</protein>
<keyword evidence="1" id="KW-1185">Reference proteome</keyword>
<reference evidence="2" key="1">
    <citation type="submission" date="2025-08" db="UniProtKB">
        <authorList>
            <consortium name="RefSeq"/>
        </authorList>
    </citation>
    <scope>IDENTIFICATION</scope>
</reference>
<proteinExistence type="predicted"/>
<accession>A0AAJ6U036</accession>
<evidence type="ECO:0000313" key="2">
    <source>
        <dbReference type="RefSeq" id="XP_011019880.1"/>
    </source>
</evidence>
<dbReference type="GeneID" id="105122468"/>
<dbReference type="PANTHER" id="PTHR33544">
    <property type="entry name" value="DUF4005 DOMAIN-CONTAINING PROTEIN-RELATED"/>
    <property type="match status" value="1"/>
</dbReference>
<dbReference type="AlphaFoldDB" id="A0AAJ6U036"/>
<dbReference type="InterPro" id="IPR040344">
    <property type="entry name" value="At3g17950-like"/>
</dbReference>
<sequence length="291" mass="31994">MPKDSLVTQCLPSGAKEQGEVRVVWQPPLPLPLLVPFPLVIFRTKLFQFVPFSTIISVCSVYSIRDLDAAKKRKNRVSVVVSSTSIGRVHYSQLQALTTAEQTHHGYGGSTTGRWVATRPKTAERKSWVDLDTESTGSFFHDKSLTLGSLIGVSSILELSRRSTRGRTTETLREQKNYKSKPWMFSICSRLSPDVVNTNNNAPSLGHFLEVERRAAANIHRRNMIYGPRDFSPILPNSGVNSQFLGDQIAPQSSASLGVDGGRRSNTELLKHGNGDGASLVVSCLCGQLIE</sequence>
<organism evidence="1 2">
    <name type="scientific">Populus euphratica</name>
    <name type="common">Euphrates poplar</name>
    <dbReference type="NCBI Taxonomy" id="75702"/>
    <lineage>
        <taxon>Eukaryota</taxon>
        <taxon>Viridiplantae</taxon>
        <taxon>Streptophyta</taxon>
        <taxon>Embryophyta</taxon>
        <taxon>Tracheophyta</taxon>
        <taxon>Spermatophyta</taxon>
        <taxon>Magnoliopsida</taxon>
        <taxon>eudicotyledons</taxon>
        <taxon>Gunneridae</taxon>
        <taxon>Pentapetalae</taxon>
        <taxon>rosids</taxon>
        <taxon>fabids</taxon>
        <taxon>Malpighiales</taxon>
        <taxon>Salicaceae</taxon>
        <taxon>Saliceae</taxon>
        <taxon>Populus</taxon>
    </lineage>
</organism>
<evidence type="ECO:0000313" key="1">
    <source>
        <dbReference type="Proteomes" id="UP000694918"/>
    </source>
</evidence>
<dbReference type="PANTHER" id="PTHR33544:SF3">
    <property type="entry name" value="60S RIBOSOMAL PROTEIN L36"/>
    <property type="match status" value="1"/>
</dbReference>